<dbReference type="GO" id="GO:0008725">
    <property type="term" value="F:DNA-3-methyladenine glycosylase activity"/>
    <property type="evidence" value="ECO:0007669"/>
    <property type="project" value="TreeGrafter"/>
</dbReference>
<dbReference type="GO" id="GO:0006285">
    <property type="term" value="P:base-excision repair, AP site formation"/>
    <property type="evidence" value="ECO:0007669"/>
    <property type="project" value="TreeGrafter"/>
</dbReference>
<evidence type="ECO:0000313" key="3">
    <source>
        <dbReference type="EMBL" id="GGE68957.1"/>
    </source>
</evidence>
<proteinExistence type="predicted"/>
<dbReference type="PANTHER" id="PTHR43003">
    <property type="entry name" value="DNA-3-METHYLADENINE GLYCOSYLASE"/>
    <property type="match status" value="1"/>
</dbReference>
<keyword evidence="2" id="KW-0234">DNA repair</keyword>
<keyword evidence="1" id="KW-0227">DNA damage</keyword>
<keyword evidence="4" id="KW-1185">Reference proteome</keyword>
<dbReference type="InterPro" id="IPR051912">
    <property type="entry name" value="Alkylbase_DNA_Glycosylase/TA"/>
</dbReference>
<organism evidence="3 4">
    <name type="scientific">Nesterenkonia cremea</name>
    <dbReference type="NCBI Taxonomy" id="1882340"/>
    <lineage>
        <taxon>Bacteria</taxon>
        <taxon>Bacillati</taxon>
        <taxon>Actinomycetota</taxon>
        <taxon>Actinomycetes</taxon>
        <taxon>Micrococcales</taxon>
        <taxon>Micrococcaceae</taxon>
        <taxon>Nesterenkonia</taxon>
    </lineage>
</organism>
<evidence type="ECO:0000256" key="1">
    <source>
        <dbReference type="ARBA" id="ARBA00022763"/>
    </source>
</evidence>
<dbReference type="GO" id="GO:0032131">
    <property type="term" value="F:alkylated DNA binding"/>
    <property type="evidence" value="ECO:0007669"/>
    <property type="project" value="TreeGrafter"/>
</dbReference>
<sequence length="344" mass="37986">MHLAQTVVDLGTAFDLPRSLGILQRGHGDPAMRVDPGEHRGGPGGTPGAGAWMCFRIYDGAGQQSSGQIGSVTLRLDQLSARQVRVRALGPSEQAASAALDRAPQLLGTEDDWSDFEFLLDALEDDASLALARVRRRHPGLRLPATGQLFDQLITVILEQKVTHDQARHSWRNLLTRYGDQPPSSDDLQAPQWMRLPLTAEQLRAVPSWAWHQLWVQPPLSATVQRVAGRASAVHRLAETPVERDAVAELAAQLTSIPGIGEWTAAEALQRSHGAADLPAVGDWHLPHLVGEALSGRRTDDAGMLRLLEPYRPHRHRVIRLLRVSGYRQQRFGPMLAPEDHRRR</sequence>
<dbReference type="GO" id="GO:0005737">
    <property type="term" value="C:cytoplasm"/>
    <property type="evidence" value="ECO:0007669"/>
    <property type="project" value="TreeGrafter"/>
</dbReference>
<dbReference type="EMBL" id="BMIS01000006">
    <property type="protein sequence ID" value="GGE68957.1"/>
    <property type="molecule type" value="Genomic_DNA"/>
</dbReference>
<dbReference type="InterPro" id="IPR011257">
    <property type="entry name" value="DNA_glycosylase"/>
</dbReference>
<dbReference type="AlphaFoldDB" id="A0A917EPY1"/>
<accession>A0A917EPY1</accession>
<evidence type="ECO:0000313" key="4">
    <source>
        <dbReference type="Proteomes" id="UP000633136"/>
    </source>
</evidence>
<gene>
    <name evidence="3" type="ORF">GCM10011401_15420</name>
</gene>
<evidence type="ECO:0000256" key="2">
    <source>
        <dbReference type="ARBA" id="ARBA00023204"/>
    </source>
</evidence>
<dbReference type="Gene3D" id="1.10.340.30">
    <property type="entry name" value="Hypothetical protein, domain 2"/>
    <property type="match status" value="1"/>
</dbReference>
<dbReference type="GO" id="GO:0043916">
    <property type="term" value="F:DNA-7-methylguanine glycosylase activity"/>
    <property type="evidence" value="ECO:0007669"/>
    <property type="project" value="TreeGrafter"/>
</dbReference>
<name>A0A917EPY1_9MICC</name>
<dbReference type="Proteomes" id="UP000633136">
    <property type="component" value="Unassembled WGS sequence"/>
</dbReference>
<protein>
    <recommendedName>
        <fullName evidence="5">3-methyladenine DNA glycosylase/8-oxoguanine DNA glycosylase</fullName>
    </recommendedName>
</protein>
<dbReference type="GO" id="GO:0032993">
    <property type="term" value="C:protein-DNA complex"/>
    <property type="evidence" value="ECO:0007669"/>
    <property type="project" value="TreeGrafter"/>
</dbReference>
<dbReference type="SUPFAM" id="SSF48150">
    <property type="entry name" value="DNA-glycosylase"/>
    <property type="match status" value="1"/>
</dbReference>
<dbReference type="RefSeq" id="WP_188684392.1">
    <property type="nucleotide sequence ID" value="NZ_BMIS01000006.1"/>
</dbReference>
<comment type="caution">
    <text evidence="3">The sequence shown here is derived from an EMBL/GenBank/DDBJ whole genome shotgun (WGS) entry which is preliminary data.</text>
</comment>
<reference evidence="3" key="2">
    <citation type="submission" date="2020-09" db="EMBL/GenBank/DDBJ databases">
        <authorList>
            <person name="Sun Q."/>
            <person name="Zhou Y."/>
        </authorList>
    </citation>
    <scope>NUCLEOTIDE SEQUENCE</scope>
    <source>
        <strain evidence="3">CGMCC 1.15388</strain>
    </source>
</reference>
<reference evidence="3" key="1">
    <citation type="journal article" date="2014" name="Int. J. Syst. Evol. Microbiol.">
        <title>Complete genome sequence of Corynebacterium casei LMG S-19264T (=DSM 44701T), isolated from a smear-ripened cheese.</title>
        <authorList>
            <consortium name="US DOE Joint Genome Institute (JGI-PGF)"/>
            <person name="Walter F."/>
            <person name="Albersmeier A."/>
            <person name="Kalinowski J."/>
            <person name="Ruckert C."/>
        </authorList>
    </citation>
    <scope>NUCLEOTIDE SEQUENCE</scope>
    <source>
        <strain evidence="3">CGMCC 1.15388</strain>
    </source>
</reference>
<dbReference type="GO" id="GO:0006307">
    <property type="term" value="P:DNA alkylation repair"/>
    <property type="evidence" value="ECO:0007669"/>
    <property type="project" value="TreeGrafter"/>
</dbReference>
<dbReference type="PANTHER" id="PTHR43003:SF6">
    <property type="entry name" value="DNA GLYCOSYLASE"/>
    <property type="match status" value="1"/>
</dbReference>
<evidence type="ECO:0008006" key="5">
    <source>
        <dbReference type="Google" id="ProtNLM"/>
    </source>
</evidence>